<feature type="compositionally biased region" description="Polar residues" evidence="1">
    <location>
        <begin position="149"/>
        <end position="158"/>
    </location>
</feature>
<dbReference type="AlphaFoldDB" id="A0AAD6FST0"/>
<name>A0AAD6FST0_9TELE</name>
<accession>A0AAD6FST0</accession>
<gene>
    <name evidence="2" type="ORF">JOQ06_008934</name>
</gene>
<comment type="caution">
    <text evidence="2">The sequence shown here is derived from an EMBL/GenBank/DDBJ whole genome shotgun (WGS) entry which is preliminary data.</text>
</comment>
<evidence type="ECO:0000313" key="3">
    <source>
        <dbReference type="Proteomes" id="UP001219934"/>
    </source>
</evidence>
<organism evidence="2 3">
    <name type="scientific">Pogonophryne albipinna</name>
    <dbReference type="NCBI Taxonomy" id="1090488"/>
    <lineage>
        <taxon>Eukaryota</taxon>
        <taxon>Metazoa</taxon>
        <taxon>Chordata</taxon>
        <taxon>Craniata</taxon>
        <taxon>Vertebrata</taxon>
        <taxon>Euteleostomi</taxon>
        <taxon>Actinopterygii</taxon>
        <taxon>Neopterygii</taxon>
        <taxon>Teleostei</taxon>
        <taxon>Neoteleostei</taxon>
        <taxon>Acanthomorphata</taxon>
        <taxon>Eupercaria</taxon>
        <taxon>Perciformes</taxon>
        <taxon>Notothenioidei</taxon>
        <taxon>Pogonophryne</taxon>
    </lineage>
</organism>
<proteinExistence type="predicted"/>
<evidence type="ECO:0000256" key="1">
    <source>
        <dbReference type="SAM" id="MobiDB-lite"/>
    </source>
</evidence>
<dbReference type="Proteomes" id="UP001219934">
    <property type="component" value="Unassembled WGS sequence"/>
</dbReference>
<dbReference type="EMBL" id="JAPTMU010000002">
    <property type="protein sequence ID" value="KAJ4946891.1"/>
    <property type="molecule type" value="Genomic_DNA"/>
</dbReference>
<sequence length="175" mass="19496">MQLDCMLSVCKDYILEESVNADPVASALRERLGTILPDGQQGKRIAQAYDGAAVMRGAKGGVQRKVKDVYFKRTAILDQVVTIRDSGDFDPLCENAGFVFLLTLFHKIMPCVDMLFNQLQKRNIDSLYIIQRFTSSIQTIRDSIPSGEISGSVQQPPTKNGGHLDMKSNNGWLER</sequence>
<feature type="region of interest" description="Disordered" evidence="1">
    <location>
        <begin position="146"/>
        <end position="175"/>
    </location>
</feature>
<reference evidence="2" key="1">
    <citation type="submission" date="2022-11" db="EMBL/GenBank/DDBJ databases">
        <title>Chromosome-level genome of Pogonophryne albipinna.</title>
        <authorList>
            <person name="Jo E."/>
        </authorList>
    </citation>
    <scope>NUCLEOTIDE SEQUENCE</scope>
    <source>
        <strain evidence="2">SGF0006</strain>
        <tissue evidence="2">Muscle</tissue>
    </source>
</reference>
<protein>
    <submittedName>
        <fullName evidence="2">Uncharacterized protein</fullName>
    </submittedName>
</protein>
<evidence type="ECO:0000313" key="2">
    <source>
        <dbReference type="EMBL" id="KAJ4946891.1"/>
    </source>
</evidence>
<keyword evidence="3" id="KW-1185">Reference proteome</keyword>